<keyword evidence="5 10" id="KW-0732">Signal</keyword>
<dbReference type="RefSeq" id="XP_016226704.1">
    <property type="nucleotide sequence ID" value="XM_016367186.1"/>
</dbReference>
<gene>
    <name evidence="11" type="ORF">PV10_02816</name>
</gene>
<proteinExistence type="inferred from homology"/>
<feature type="chain" id="PRO_5002251144" description="Magnesium transporter protein 1" evidence="10">
    <location>
        <begin position="20"/>
        <end position="329"/>
    </location>
</feature>
<evidence type="ECO:0000313" key="12">
    <source>
        <dbReference type="Proteomes" id="UP000054302"/>
    </source>
</evidence>
<dbReference type="GO" id="GO:0018279">
    <property type="term" value="P:protein N-linked glycosylation via asparagine"/>
    <property type="evidence" value="ECO:0007669"/>
    <property type="project" value="TreeGrafter"/>
</dbReference>
<evidence type="ECO:0000256" key="2">
    <source>
        <dbReference type="ARBA" id="ARBA00004477"/>
    </source>
</evidence>
<feature type="transmembrane region" description="Helical" evidence="9">
    <location>
        <begin position="213"/>
        <end position="231"/>
    </location>
</feature>
<evidence type="ECO:0000256" key="8">
    <source>
        <dbReference type="ARBA" id="ARBA00023136"/>
    </source>
</evidence>
<evidence type="ECO:0000256" key="10">
    <source>
        <dbReference type="SAM" id="SignalP"/>
    </source>
</evidence>
<dbReference type="STRING" id="212818.A0A0D1X058"/>
<organism evidence="11 12">
    <name type="scientific">Exophiala mesophila</name>
    <name type="common">Black yeast-like fungus</name>
    <dbReference type="NCBI Taxonomy" id="212818"/>
    <lineage>
        <taxon>Eukaryota</taxon>
        <taxon>Fungi</taxon>
        <taxon>Dikarya</taxon>
        <taxon>Ascomycota</taxon>
        <taxon>Pezizomycotina</taxon>
        <taxon>Eurotiomycetes</taxon>
        <taxon>Chaetothyriomycetidae</taxon>
        <taxon>Chaetothyriales</taxon>
        <taxon>Herpotrichiellaceae</taxon>
        <taxon>Exophiala</taxon>
    </lineage>
</organism>
<feature type="transmembrane region" description="Helical" evidence="9">
    <location>
        <begin position="265"/>
        <end position="282"/>
    </location>
</feature>
<comment type="subcellular location">
    <subcellularLocation>
        <location evidence="2">Endoplasmic reticulum membrane</location>
        <topology evidence="2">Multi-pass membrane protein</topology>
    </subcellularLocation>
</comment>
<comment type="function">
    <text evidence="1">Subunit of the oligosaccharyl transferase (OST) complex that catalyzes the initial transfer of a defined glycan (Glc(3)Man(9)GlcNAc(2) in eukaryotes) from the lipid carrier dolichol-pyrophosphate to an asparagine residue within an Asn-X-Ser/Thr consensus motif in nascent polypeptide chains, the first step in protein N-glycosylation. N-glycosylation occurs cotranslationally and the complex associates with the Sec61 complex at the channel-forming translocon complex that mediates protein translocation across the endoplasmic reticulum (ER). All subunits are required for a maximal enzyme activity.</text>
</comment>
<dbReference type="AlphaFoldDB" id="A0A0D1X058"/>
<dbReference type="Pfam" id="PF04756">
    <property type="entry name" value="OST3_OST6"/>
    <property type="match status" value="1"/>
</dbReference>
<dbReference type="HOGENOM" id="CLU_052855_1_1_1"/>
<sequence length="329" mass="36773">MHLFRYLALTVLSLTAVSAKKAPSATKFNTYLAQQAVAAPIELDETAYAELTTAPRDYSLAVLLTARAPKYSCGICREFDTEWKILGSSWHRQDKTGQHRVLFGTLDFDQGKNVFLQLQLQTAPVLLYFPPTVGPNAKSDPVPVRFDFLGRQTAEGIHAWITRHLPAGNNYPNVSRPINYGRIGATITIVLGVFTFLTVAYPYILPIIQNRNLWSGISLILILLFTSGHMFNHIRKTPYVAGNGRGGISYFAGGFQNQFGMETQIVAAMYALLAFGAINLALRVPRIKDSRTQQVAVIIWVTVLFGMYSFLMRVFRIKNGGYPFWLPPF</sequence>
<dbReference type="PANTHER" id="PTHR12692">
    <property type="entry name" value="DOLICHYL-DIPHOSPHOOLIGOSACCHARIDE--PROTEIN GLYCOSYLTRANSFERASE-RELATED"/>
    <property type="match status" value="1"/>
</dbReference>
<dbReference type="VEuPathDB" id="FungiDB:PV10_02816"/>
<feature type="signal peptide" evidence="10">
    <location>
        <begin position="1"/>
        <end position="19"/>
    </location>
</feature>
<dbReference type="FunFam" id="3.40.30.10:FF:000302">
    <property type="entry name" value="Oligosaccharyl transferase subunit (Gamma), putative"/>
    <property type="match status" value="1"/>
</dbReference>
<dbReference type="InterPro" id="IPR036249">
    <property type="entry name" value="Thioredoxin-like_sf"/>
</dbReference>
<dbReference type="Gene3D" id="3.40.30.10">
    <property type="entry name" value="Glutaredoxin"/>
    <property type="match status" value="1"/>
</dbReference>
<evidence type="ECO:0000256" key="4">
    <source>
        <dbReference type="ARBA" id="ARBA00022692"/>
    </source>
</evidence>
<evidence type="ECO:0000313" key="11">
    <source>
        <dbReference type="EMBL" id="KIV95130.1"/>
    </source>
</evidence>
<reference evidence="11 12" key="1">
    <citation type="submission" date="2015-01" db="EMBL/GenBank/DDBJ databases">
        <title>The Genome Sequence of Exophiala mesophila CBS40295.</title>
        <authorList>
            <consortium name="The Broad Institute Genomics Platform"/>
            <person name="Cuomo C."/>
            <person name="de Hoog S."/>
            <person name="Gorbushina A."/>
            <person name="Stielow B."/>
            <person name="Teixiera M."/>
            <person name="Abouelleil A."/>
            <person name="Chapman S.B."/>
            <person name="Priest M."/>
            <person name="Young S.K."/>
            <person name="Wortman J."/>
            <person name="Nusbaum C."/>
            <person name="Birren B."/>
        </authorList>
    </citation>
    <scope>NUCLEOTIDE SEQUENCE [LARGE SCALE GENOMIC DNA]</scope>
    <source>
        <strain evidence="11 12">CBS 40295</strain>
    </source>
</reference>
<dbReference type="OMA" id="VLFGMYS"/>
<protein>
    <recommendedName>
        <fullName evidence="13">Magnesium transporter protein 1</fullName>
    </recommendedName>
</protein>
<accession>A0A0D1X058</accession>
<keyword evidence="12" id="KW-1185">Reference proteome</keyword>
<evidence type="ECO:0000256" key="6">
    <source>
        <dbReference type="ARBA" id="ARBA00022824"/>
    </source>
</evidence>
<dbReference type="EMBL" id="KN847521">
    <property type="protein sequence ID" value="KIV95130.1"/>
    <property type="molecule type" value="Genomic_DNA"/>
</dbReference>
<feature type="transmembrane region" description="Helical" evidence="9">
    <location>
        <begin position="180"/>
        <end position="201"/>
    </location>
</feature>
<dbReference type="InterPro" id="IPR021149">
    <property type="entry name" value="OligosaccharylTrfase_OST3/OST6"/>
</dbReference>
<keyword evidence="8 9" id="KW-0472">Membrane</keyword>
<dbReference type="PANTHER" id="PTHR12692:SF0">
    <property type="entry name" value="GH11935P"/>
    <property type="match status" value="1"/>
</dbReference>
<feature type="transmembrane region" description="Helical" evidence="9">
    <location>
        <begin position="294"/>
        <end position="315"/>
    </location>
</feature>
<dbReference type="OrthoDB" id="67566at2759"/>
<comment type="similarity">
    <text evidence="3">Belongs to the OST3/OST6 family.</text>
</comment>
<keyword evidence="4 9" id="KW-0812">Transmembrane</keyword>
<keyword evidence="6" id="KW-0256">Endoplasmic reticulum</keyword>
<evidence type="ECO:0000256" key="3">
    <source>
        <dbReference type="ARBA" id="ARBA00009561"/>
    </source>
</evidence>
<dbReference type="SUPFAM" id="SSF52833">
    <property type="entry name" value="Thioredoxin-like"/>
    <property type="match status" value="1"/>
</dbReference>
<evidence type="ECO:0000256" key="9">
    <source>
        <dbReference type="SAM" id="Phobius"/>
    </source>
</evidence>
<evidence type="ECO:0000256" key="5">
    <source>
        <dbReference type="ARBA" id="ARBA00022729"/>
    </source>
</evidence>
<name>A0A0D1X058_EXOME</name>
<dbReference type="Proteomes" id="UP000054302">
    <property type="component" value="Unassembled WGS sequence"/>
</dbReference>
<evidence type="ECO:0000256" key="1">
    <source>
        <dbReference type="ARBA" id="ARBA00002791"/>
    </source>
</evidence>
<evidence type="ECO:0000256" key="7">
    <source>
        <dbReference type="ARBA" id="ARBA00022989"/>
    </source>
</evidence>
<keyword evidence="7 9" id="KW-1133">Transmembrane helix</keyword>
<dbReference type="GO" id="GO:0008250">
    <property type="term" value="C:oligosaccharyltransferase complex"/>
    <property type="evidence" value="ECO:0007669"/>
    <property type="project" value="TreeGrafter"/>
</dbReference>
<evidence type="ECO:0008006" key="13">
    <source>
        <dbReference type="Google" id="ProtNLM"/>
    </source>
</evidence>
<dbReference type="GeneID" id="27320661"/>